<dbReference type="Pfam" id="PF02771">
    <property type="entry name" value="Acyl-CoA_dh_N"/>
    <property type="match status" value="1"/>
</dbReference>
<dbReference type="PANTHER" id="PTHR42803">
    <property type="entry name" value="ACYL-COA DEHYDROGENASE"/>
    <property type="match status" value="1"/>
</dbReference>
<dbReference type="InterPro" id="IPR037069">
    <property type="entry name" value="AcylCoA_DH/ox_N_sf"/>
</dbReference>
<evidence type="ECO:0000256" key="2">
    <source>
        <dbReference type="ARBA" id="ARBA00009347"/>
    </source>
</evidence>
<dbReference type="EMBL" id="JACLAU010000005">
    <property type="protein sequence ID" value="MBC2651181.1"/>
    <property type="molecule type" value="Genomic_DNA"/>
</dbReference>
<dbReference type="InterPro" id="IPR013786">
    <property type="entry name" value="AcylCoA_DH/ox_N"/>
</dbReference>
<dbReference type="AlphaFoldDB" id="A0A7X1F695"/>
<dbReference type="SUPFAM" id="SSF47203">
    <property type="entry name" value="Acyl-CoA dehydrogenase C-terminal domain-like"/>
    <property type="match status" value="1"/>
</dbReference>
<gene>
    <name evidence="9" type="ORF">H7F49_05660</name>
</gene>
<accession>A0A7X1F695</accession>
<dbReference type="Gene3D" id="1.10.540.10">
    <property type="entry name" value="Acyl-CoA dehydrogenase/oxidase, N-terminal domain"/>
    <property type="match status" value="1"/>
</dbReference>
<evidence type="ECO:0000259" key="6">
    <source>
        <dbReference type="Pfam" id="PF00441"/>
    </source>
</evidence>
<sequence>MPFRADLAAARPEACDNELWAGIVREAAQFAEGVLDPLGHELDRNGARRIDGRVVTAPVHHAAWQQFRELGWMTMVAREPVGQGLPLALLGACEELFNRASAAFYMLPTATRTAATLIDQIAPGPVRDDWVPRLLAGEWAATICISEPDAGSDVGRIRTQARRDGDGWTVTGEKCWISFGDHDLAARIGHMALARSNTTPGVKGLSLFLIPSIRDDGVPNGVSARRIEEKLGLHGSPTCQMGFDGAEAILLGEEGRGLQSLFPMMLQMRLACGPQGTGVATAAYATALAYAQDRRQGGTADAAPVPIATHVDVQRQLLDMAASVELNRALHLTAANALDLAEAAADPGRRAHWMELAQFLLPLVKDGGAWAACDVASKAIQVLGGAGYTQAWPVERHLRDARVFPIFEGTSGIQAIDLLHRRLWREGTPGLSAFVAAVRADALGNAALTGALDQLEAVVRVMKDWKSSPRRAEAGASALLDLCKAVALGWMAARIVARAGTDPVSLGIRAAAAYCLAELEPRCVCLAQLALLGEERLDGVAALTTSSAR</sequence>
<comment type="similarity">
    <text evidence="2 5">Belongs to the acyl-CoA dehydrogenase family.</text>
</comment>
<feature type="domain" description="Acyl-CoA dehydrogenase/oxidase C-terminal" evidence="6">
    <location>
        <begin position="256"/>
        <end position="418"/>
    </location>
</feature>
<evidence type="ECO:0000313" key="9">
    <source>
        <dbReference type="EMBL" id="MBC2651181.1"/>
    </source>
</evidence>
<organism evidence="9 10">
    <name type="scientific">Novosphingobium aerophilum</name>
    <dbReference type="NCBI Taxonomy" id="2839843"/>
    <lineage>
        <taxon>Bacteria</taxon>
        <taxon>Pseudomonadati</taxon>
        <taxon>Pseudomonadota</taxon>
        <taxon>Alphaproteobacteria</taxon>
        <taxon>Sphingomonadales</taxon>
        <taxon>Sphingomonadaceae</taxon>
        <taxon>Novosphingobium</taxon>
    </lineage>
</organism>
<dbReference type="Gene3D" id="2.40.110.10">
    <property type="entry name" value="Butyryl-CoA Dehydrogenase, subunit A, domain 2"/>
    <property type="match status" value="1"/>
</dbReference>
<keyword evidence="4 5" id="KW-0274">FAD</keyword>
<reference evidence="9 10" key="1">
    <citation type="submission" date="2020-08" db="EMBL/GenBank/DDBJ databases">
        <title>The genome sequence of Novosphingobium flavum 4Y4.</title>
        <authorList>
            <person name="Liu Y."/>
        </authorList>
    </citation>
    <scope>NUCLEOTIDE SEQUENCE [LARGE SCALE GENOMIC DNA]</scope>
    <source>
        <strain evidence="9 10">4Y4</strain>
    </source>
</reference>
<evidence type="ECO:0000256" key="5">
    <source>
        <dbReference type="RuleBase" id="RU362125"/>
    </source>
</evidence>
<protein>
    <submittedName>
        <fullName evidence="9">Acyl-CoA dehydrogenase family protein</fullName>
    </submittedName>
</protein>
<dbReference type="InterPro" id="IPR006091">
    <property type="entry name" value="Acyl-CoA_Oxase/DH_mid-dom"/>
</dbReference>
<keyword evidence="10" id="KW-1185">Reference proteome</keyword>
<dbReference type="InterPro" id="IPR046373">
    <property type="entry name" value="Acyl-CoA_Oxase/DH_mid-dom_sf"/>
</dbReference>
<evidence type="ECO:0000259" key="7">
    <source>
        <dbReference type="Pfam" id="PF02770"/>
    </source>
</evidence>
<dbReference type="PANTHER" id="PTHR42803:SF1">
    <property type="entry name" value="BROAD-SPECIFICITY LINEAR ACYL-COA DEHYDROGENASE FADE5"/>
    <property type="match status" value="1"/>
</dbReference>
<proteinExistence type="inferred from homology"/>
<dbReference type="GO" id="GO:0016627">
    <property type="term" value="F:oxidoreductase activity, acting on the CH-CH group of donors"/>
    <property type="evidence" value="ECO:0007669"/>
    <property type="project" value="InterPro"/>
</dbReference>
<evidence type="ECO:0000256" key="4">
    <source>
        <dbReference type="ARBA" id="ARBA00022827"/>
    </source>
</evidence>
<dbReference type="SUPFAM" id="SSF56645">
    <property type="entry name" value="Acyl-CoA dehydrogenase NM domain-like"/>
    <property type="match status" value="1"/>
</dbReference>
<evidence type="ECO:0000259" key="8">
    <source>
        <dbReference type="Pfam" id="PF02771"/>
    </source>
</evidence>
<evidence type="ECO:0000256" key="1">
    <source>
        <dbReference type="ARBA" id="ARBA00001974"/>
    </source>
</evidence>
<dbReference type="InterPro" id="IPR009100">
    <property type="entry name" value="AcylCoA_DH/oxidase_NM_dom_sf"/>
</dbReference>
<dbReference type="Proteomes" id="UP000520156">
    <property type="component" value="Unassembled WGS sequence"/>
</dbReference>
<keyword evidence="5" id="KW-0560">Oxidoreductase</keyword>
<evidence type="ECO:0000313" key="10">
    <source>
        <dbReference type="Proteomes" id="UP000520156"/>
    </source>
</evidence>
<dbReference type="InterPro" id="IPR052166">
    <property type="entry name" value="Diverse_Acyl-CoA_DH"/>
</dbReference>
<dbReference type="Gene3D" id="1.20.140.10">
    <property type="entry name" value="Butyryl-CoA Dehydrogenase, subunit A, domain 3"/>
    <property type="match status" value="1"/>
</dbReference>
<comment type="cofactor">
    <cofactor evidence="1 5">
        <name>FAD</name>
        <dbReference type="ChEBI" id="CHEBI:57692"/>
    </cofactor>
</comment>
<keyword evidence="3 5" id="KW-0285">Flavoprotein</keyword>
<dbReference type="InterPro" id="IPR009075">
    <property type="entry name" value="AcylCo_DH/oxidase_C"/>
</dbReference>
<dbReference type="Pfam" id="PF00441">
    <property type="entry name" value="Acyl-CoA_dh_1"/>
    <property type="match status" value="1"/>
</dbReference>
<evidence type="ECO:0000256" key="3">
    <source>
        <dbReference type="ARBA" id="ARBA00022630"/>
    </source>
</evidence>
<feature type="domain" description="Acyl-CoA oxidase/dehydrogenase middle" evidence="7">
    <location>
        <begin position="143"/>
        <end position="244"/>
    </location>
</feature>
<dbReference type="InterPro" id="IPR036250">
    <property type="entry name" value="AcylCo_DH-like_C"/>
</dbReference>
<dbReference type="GO" id="GO:0050660">
    <property type="term" value="F:flavin adenine dinucleotide binding"/>
    <property type="evidence" value="ECO:0007669"/>
    <property type="project" value="InterPro"/>
</dbReference>
<dbReference type="Pfam" id="PF02770">
    <property type="entry name" value="Acyl-CoA_dh_M"/>
    <property type="match status" value="1"/>
</dbReference>
<comment type="caution">
    <text evidence="9">The sequence shown here is derived from an EMBL/GenBank/DDBJ whole genome shotgun (WGS) entry which is preliminary data.</text>
</comment>
<feature type="domain" description="Acyl-CoA dehydrogenase/oxidase N-terminal" evidence="8">
    <location>
        <begin position="24"/>
        <end position="138"/>
    </location>
</feature>
<name>A0A7X1F695_9SPHN</name>